<feature type="transmembrane region" description="Helical" evidence="2">
    <location>
        <begin position="79"/>
        <end position="105"/>
    </location>
</feature>
<feature type="transmembrane region" description="Helical" evidence="2">
    <location>
        <begin position="194"/>
        <end position="216"/>
    </location>
</feature>
<name>A0A7I7NQV9_9MYCO</name>
<dbReference type="KEGG" id="mlj:MLAC_39570"/>
<dbReference type="EMBL" id="AP022581">
    <property type="protein sequence ID" value="BBX98663.1"/>
    <property type="molecule type" value="Genomic_DNA"/>
</dbReference>
<dbReference type="OrthoDB" id="4696107at2"/>
<evidence type="ECO:0000256" key="2">
    <source>
        <dbReference type="SAM" id="Phobius"/>
    </source>
</evidence>
<reference evidence="3 4" key="1">
    <citation type="journal article" date="2019" name="Emerg. Microbes Infect.">
        <title>Comprehensive subspecies identification of 175 nontuberculous mycobacteria species based on 7547 genomic profiles.</title>
        <authorList>
            <person name="Matsumoto Y."/>
            <person name="Kinjo T."/>
            <person name="Motooka D."/>
            <person name="Nabeya D."/>
            <person name="Jung N."/>
            <person name="Uechi K."/>
            <person name="Horii T."/>
            <person name="Iida T."/>
            <person name="Fujita J."/>
            <person name="Nakamura S."/>
        </authorList>
    </citation>
    <scope>NUCLEOTIDE SEQUENCE [LARGE SCALE GENOMIC DNA]</scope>
    <source>
        <strain evidence="3 4">JCM 15657</strain>
    </source>
</reference>
<evidence type="ECO:0008006" key="5">
    <source>
        <dbReference type="Google" id="ProtNLM"/>
    </source>
</evidence>
<dbReference type="RefSeq" id="WP_139822366.1">
    <property type="nucleotide sequence ID" value="NZ_AP022581.1"/>
</dbReference>
<gene>
    <name evidence="3" type="ORF">MLAC_39570</name>
</gene>
<feature type="transmembrane region" description="Helical" evidence="2">
    <location>
        <begin position="249"/>
        <end position="268"/>
    </location>
</feature>
<keyword evidence="2" id="KW-1133">Transmembrane helix</keyword>
<keyword evidence="2" id="KW-0472">Membrane</keyword>
<feature type="transmembrane region" description="Helical" evidence="2">
    <location>
        <begin position="275"/>
        <end position="294"/>
    </location>
</feature>
<keyword evidence="4" id="KW-1185">Reference proteome</keyword>
<sequence>MPWVALIVGNGLHAVITALLGLSMITPADSLLILAIAAAACALLGAVATRRNAASVAGTGVSVTGTLGWLNLWTAVTFVAFFLGVAVYGAVVVFTLGASLAPLAVTAWSGFQASRGDATTRPSAAQWWAVGLLAVLGSSLVAAQADSDSRGIGALLVASVLGVIDGFAAGGVAIVSRGLGSNGISVWQVMAHRYYATVVVAGVTLLILVPSGLLAAPRMSVGMSIGAAFASLVVPFFLMQYAIQRLAPVLVTGTLALIPAIALFVEMADGRAVNWPALLLALLIVPASLAIFAAQQKPVAVPPPSQPRQWRTVYARPFPKSRTGSHRHAAQSQQPATQIPRPALGGDHGCDGRVLRVQGEGPAQAR</sequence>
<protein>
    <recommendedName>
        <fullName evidence="5">EamA domain-containing protein</fullName>
    </recommendedName>
</protein>
<dbReference type="Proteomes" id="UP000466396">
    <property type="component" value="Chromosome"/>
</dbReference>
<accession>A0A7I7NQV9</accession>
<feature type="transmembrane region" description="Helical" evidence="2">
    <location>
        <begin position="155"/>
        <end position="174"/>
    </location>
</feature>
<dbReference type="AlphaFoldDB" id="A0A7I7NQV9"/>
<feature type="transmembrane region" description="Helical" evidence="2">
    <location>
        <begin position="31"/>
        <end position="48"/>
    </location>
</feature>
<organism evidence="3 4">
    <name type="scientific">Mycobacterium lacus</name>
    <dbReference type="NCBI Taxonomy" id="169765"/>
    <lineage>
        <taxon>Bacteria</taxon>
        <taxon>Bacillati</taxon>
        <taxon>Actinomycetota</taxon>
        <taxon>Actinomycetes</taxon>
        <taxon>Mycobacteriales</taxon>
        <taxon>Mycobacteriaceae</taxon>
        <taxon>Mycobacterium</taxon>
    </lineage>
</organism>
<evidence type="ECO:0000313" key="4">
    <source>
        <dbReference type="Proteomes" id="UP000466396"/>
    </source>
</evidence>
<evidence type="ECO:0000313" key="3">
    <source>
        <dbReference type="EMBL" id="BBX98663.1"/>
    </source>
</evidence>
<feature type="transmembrane region" description="Helical" evidence="2">
    <location>
        <begin position="125"/>
        <end position="143"/>
    </location>
</feature>
<evidence type="ECO:0000256" key="1">
    <source>
        <dbReference type="SAM" id="MobiDB-lite"/>
    </source>
</evidence>
<feature type="transmembrane region" description="Helical" evidence="2">
    <location>
        <begin position="6"/>
        <end position="24"/>
    </location>
</feature>
<proteinExistence type="predicted"/>
<feature type="region of interest" description="Disordered" evidence="1">
    <location>
        <begin position="320"/>
        <end position="366"/>
    </location>
</feature>
<feature type="transmembrane region" description="Helical" evidence="2">
    <location>
        <begin position="223"/>
        <end position="243"/>
    </location>
</feature>
<keyword evidence="2" id="KW-0812">Transmembrane</keyword>